<proteinExistence type="predicted"/>
<gene>
    <name evidence="3" type="ORF">HPLM_LOCUS9183</name>
</gene>
<dbReference type="OMA" id="RWSESIY"/>
<protein>
    <submittedName>
        <fullName evidence="5">DUF3719 domain-containing protein</fullName>
    </submittedName>
</protein>
<evidence type="ECO:0000313" key="4">
    <source>
        <dbReference type="Proteomes" id="UP000268014"/>
    </source>
</evidence>
<dbReference type="WBParaSite" id="HPLM_0000919101-mRNA-1">
    <property type="protein sequence ID" value="HPLM_0000919101-mRNA-1"/>
    <property type="gene ID" value="HPLM_0000919101"/>
</dbReference>
<evidence type="ECO:0000256" key="1">
    <source>
        <dbReference type="SAM" id="MobiDB-lite"/>
    </source>
</evidence>
<sequence length="131" mass="14389">MSRWSESIYSEPNSSRDSHHGFLAELDARLYEGVPMSDPRLDAEAEEWAARFVHLRVRGVKCSILTGRSNGAGRNGVTSHPQNNVATDLQAVAEPNPIRSSKTSPVKKNSNSVAMVHSTSGYLPKLKDSKR</sequence>
<feature type="compositionally biased region" description="Polar residues" evidence="1">
    <location>
        <begin position="76"/>
        <end position="87"/>
    </location>
</feature>
<evidence type="ECO:0000313" key="5">
    <source>
        <dbReference type="WBParaSite" id="HPLM_0000919101-mRNA-1"/>
    </source>
</evidence>
<dbReference type="AlphaFoldDB" id="A0A0N4WEV0"/>
<feature type="compositionally biased region" description="Polar residues" evidence="1">
    <location>
        <begin position="98"/>
        <end position="121"/>
    </location>
</feature>
<evidence type="ECO:0000313" key="3">
    <source>
        <dbReference type="EMBL" id="VDO36807.1"/>
    </source>
</evidence>
<name>A0A0N4WEV0_HAEPC</name>
<dbReference type="EMBL" id="UZAF01017009">
    <property type="protein sequence ID" value="VDO36807.1"/>
    <property type="molecule type" value="Genomic_DNA"/>
</dbReference>
<dbReference type="Pfam" id="PF12516">
    <property type="entry name" value="DUF3719"/>
    <property type="match status" value="1"/>
</dbReference>
<dbReference type="OrthoDB" id="2134133at2759"/>
<dbReference type="InterPro" id="IPR022194">
    <property type="entry name" value="DUF3719"/>
</dbReference>
<reference evidence="3 4" key="2">
    <citation type="submission" date="2018-11" db="EMBL/GenBank/DDBJ databases">
        <authorList>
            <consortium name="Pathogen Informatics"/>
        </authorList>
    </citation>
    <scope>NUCLEOTIDE SEQUENCE [LARGE SCALE GENOMIC DNA]</scope>
    <source>
        <strain evidence="3 4">MHpl1</strain>
    </source>
</reference>
<feature type="region of interest" description="Disordered" evidence="1">
    <location>
        <begin position="66"/>
        <end position="131"/>
    </location>
</feature>
<keyword evidence="4" id="KW-1185">Reference proteome</keyword>
<evidence type="ECO:0000259" key="2">
    <source>
        <dbReference type="Pfam" id="PF12516"/>
    </source>
</evidence>
<reference evidence="5" key="1">
    <citation type="submission" date="2017-02" db="UniProtKB">
        <authorList>
            <consortium name="WormBaseParasite"/>
        </authorList>
    </citation>
    <scope>IDENTIFICATION</scope>
</reference>
<organism evidence="5">
    <name type="scientific">Haemonchus placei</name>
    <name type="common">Barber's pole worm</name>
    <dbReference type="NCBI Taxonomy" id="6290"/>
    <lineage>
        <taxon>Eukaryota</taxon>
        <taxon>Metazoa</taxon>
        <taxon>Ecdysozoa</taxon>
        <taxon>Nematoda</taxon>
        <taxon>Chromadorea</taxon>
        <taxon>Rhabditida</taxon>
        <taxon>Rhabditina</taxon>
        <taxon>Rhabditomorpha</taxon>
        <taxon>Strongyloidea</taxon>
        <taxon>Trichostrongylidae</taxon>
        <taxon>Haemonchus</taxon>
    </lineage>
</organism>
<dbReference type="Proteomes" id="UP000268014">
    <property type="component" value="Unassembled WGS sequence"/>
</dbReference>
<accession>A0A0N4WEV0</accession>
<feature type="domain" description="DUF3719" evidence="2">
    <location>
        <begin position="30"/>
        <end position="61"/>
    </location>
</feature>